<organism evidence="2 3">
    <name type="scientific">Leptomonas seymouri</name>
    <dbReference type="NCBI Taxonomy" id="5684"/>
    <lineage>
        <taxon>Eukaryota</taxon>
        <taxon>Discoba</taxon>
        <taxon>Euglenozoa</taxon>
        <taxon>Kinetoplastea</taxon>
        <taxon>Metakinetoplastina</taxon>
        <taxon>Trypanosomatida</taxon>
        <taxon>Trypanosomatidae</taxon>
        <taxon>Leishmaniinae</taxon>
        <taxon>Leptomonas</taxon>
    </lineage>
</organism>
<evidence type="ECO:0000313" key="2">
    <source>
        <dbReference type="EMBL" id="KPI82774.1"/>
    </source>
</evidence>
<comment type="caution">
    <text evidence="2">The sequence shown here is derived from an EMBL/GenBank/DDBJ whole genome shotgun (WGS) entry which is preliminary data.</text>
</comment>
<evidence type="ECO:0000256" key="1">
    <source>
        <dbReference type="SAM" id="MobiDB-lite"/>
    </source>
</evidence>
<feature type="region of interest" description="Disordered" evidence="1">
    <location>
        <begin position="478"/>
        <end position="510"/>
    </location>
</feature>
<gene>
    <name evidence="2" type="ORF">ABL78_8211</name>
</gene>
<name>A0A0N1HSZ3_LEPSE</name>
<dbReference type="Proteomes" id="UP000038009">
    <property type="component" value="Unassembled WGS sequence"/>
</dbReference>
<dbReference type="OrthoDB" id="271863at2759"/>
<dbReference type="VEuPathDB" id="TriTrypDB:Lsey_0548_0010"/>
<proteinExistence type="predicted"/>
<evidence type="ECO:0000313" key="3">
    <source>
        <dbReference type="Proteomes" id="UP000038009"/>
    </source>
</evidence>
<reference evidence="2 3" key="1">
    <citation type="journal article" date="2015" name="PLoS Pathog.">
        <title>Leptomonas seymouri: Adaptations to the Dixenous Life Cycle Analyzed by Genome Sequencing, Transcriptome Profiling and Co-infection with Leishmania donovani.</title>
        <authorList>
            <person name="Kraeva N."/>
            <person name="Butenko A."/>
            <person name="Hlavacova J."/>
            <person name="Kostygov A."/>
            <person name="Myskova J."/>
            <person name="Grybchuk D."/>
            <person name="Lestinova T."/>
            <person name="Votypka J."/>
            <person name="Volf P."/>
            <person name="Opperdoes F."/>
            <person name="Flegontov P."/>
            <person name="Lukes J."/>
            <person name="Yurchenko V."/>
        </authorList>
    </citation>
    <scope>NUCLEOTIDE SEQUENCE [LARGE SCALE GENOMIC DNA]</scope>
    <source>
        <strain evidence="2 3">ATCC 30220</strain>
    </source>
</reference>
<dbReference type="AlphaFoldDB" id="A0A0N1HSZ3"/>
<dbReference type="OMA" id="VAMRVWC"/>
<keyword evidence="3" id="KW-1185">Reference proteome</keyword>
<feature type="region of interest" description="Disordered" evidence="1">
    <location>
        <begin position="238"/>
        <end position="279"/>
    </location>
</feature>
<protein>
    <submittedName>
        <fullName evidence="2">Uncharacterized protein</fullName>
    </submittedName>
</protein>
<feature type="compositionally biased region" description="Acidic residues" evidence="1">
    <location>
        <begin position="495"/>
        <end position="510"/>
    </location>
</feature>
<accession>A0A0N1HSZ3</accession>
<sequence>MLMPTAPPSLPQLSLRVNGAAAQPLEDVKLHFVMEEVRKRFVSVSTSEMLEVLGLLLTDKRIMRCEEESASAILNEKSPQDGNLEPNGVLELLRKNSGALAQLQSSMNSSVTASELSPRDWGSMMIETNEGALRGSPTARLNCEWKKAITFILDHARQLRQPHDENYTVKQLVQASIAEWLNRSGETADNSQASPVDVRRGRSNEQAWLGVMAKVRGLAEGACYKKYELQYAHLHNEADNDNEDGTGASACTPCDDDSAMSPPSGVARRSTHRSAPAAGGVGIPPFSLVILCSRPPKQPQSAKTAQDVGGAKAAAQKGDVEDESSTCLVVGCEWFQWVFLVQCPVACQGKPYPMLSDGCTEAEAAAVRLEQRQWRQRYCTVQLLYPSEAGFSSSPDSGSDLRSADAEYELSEPQVVLSSLLGVAMRVWCQSHPHLVAEVFQLEEDTYPQHLYDGASFWSQWPIRDLRMWQQCETAGSSDSMPIPLLPGECFANDSDLEGGDEEEDSESAN</sequence>
<dbReference type="EMBL" id="LJSK01000548">
    <property type="protein sequence ID" value="KPI82774.1"/>
    <property type="molecule type" value="Genomic_DNA"/>
</dbReference>